<dbReference type="PANTHER" id="PTHR11430:SF32">
    <property type="entry name" value="CHLOROPLASTIC LIPOCALIN"/>
    <property type="match status" value="1"/>
</dbReference>
<evidence type="ECO:0000313" key="4">
    <source>
        <dbReference type="EMBL" id="KAK9392239.1"/>
    </source>
</evidence>
<accession>A0AAW1AR00</accession>
<protein>
    <submittedName>
        <fullName evidence="4">Ficolin-1-like</fullName>
    </submittedName>
</protein>
<reference evidence="4 6" key="2">
    <citation type="journal article" date="2024" name="Proc. Natl. Acad. Sci. U.S.A.">
        <title>The genetic regulatory architecture and epigenomic basis for age-related changes in rattlesnake venom.</title>
        <authorList>
            <person name="Hogan M.P."/>
            <person name="Holding M.L."/>
            <person name="Nystrom G.S."/>
            <person name="Colston T.J."/>
            <person name="Bartlett D.A."/>
            <person name="Mason A.J."/>
            <person name="Ellsworth S.A."/>
            <person name="Rautsaw R.M."/>
            <person name="Lawrence K.C."/>
            <person name="Strickland J.L."/>
            <person name="He B."/>
            <person name="Fraser P."/>
            <person name="Margres M.J."/>
            <person name="Gilbert D.M."/>
            <person name="Gibbs H.L."/>
            <person name="Parkinson C.L."/>
            <person name="Rokyta D.R."/>
        </authorList>
    </citation>
    <scope>NUCLEOTIDE SEQUENCE [LARGE SCALE GENOMIC DNA]</scope>
    <source>
        <strain evidence="4">DRR0105</strain>
    </source>
</reference>
<feature type="domain" description="Lipocalin/cytosolic fatty-acid binding" evidence="3">
    <location>
        <begin position="49"/>
        <end position="155"/>
    </location>
</feature>
<sequence length="167" mass="18138">MNLLLGSLLLAGVCSLGDATNIPVMANFDNQRIAKAWYPLLSIPTGQLRSVQFHPFQLVAQPNGNLKYRIRVTKNGRCGTEDVMLNKQSQPGDYVTSVPSTLRFVETDYNTYFIAYITRGSGNLDTFLALAGTQPNVTPALETKFRTVANSLGVTGGILHSVLLATC</sequence>
<dbReference type="InterPro" id="IPR000566">
    <property type="entry name" value="Lipocln_cytosolic_FA-bd_dom"/>
</dbReference>
<dbReference type="EMBL" id="JAOTOJ010000016">
    <property type="protein sequence ID" value="KAK9392240.1"/>
    <property type="molecule type" value="Genomic_DNA"/>
</dbReference>
<evidence type="ECO:0000256" key="1">
    <source>
        <dbReference type="ARBA" id="ARBA00006889"/>
    </source>
</evidence>
<keyword evidence="6" id="KW-1185">Reference proteome</keyword>
<dbReference type="InterPro" id="IPR012674">
    <property type="entry name" value="Calycin"/>
</dbReference>
<evidence type="ECO:0000313" key="6">
    <source>
        <dbReference type="Proteomes" id="UP001474421"/>
    </source>
</evidence>
<keyword evidence="2" id="KW-0732">Signal</keyword>
<dbReference type="PANTHER" id="PTHR11430">
    <property type="entry name" value="LIPOCALIN"/>
    <property type="match status" value="1"/>
</dbReference>
<reference evidence="4" key="1">
    <citation type="submission" date="2022-09" db="EMBL/GenBank/DDBJ databases">
        <authorList>
            <person name="Hogan M.P."/>
            <person name="Rokyta D.R."/>
        </authorList>
    </citation>
    <scope>NUCLEOTIDE SEQUENCE</scope>
    <source>
        <strain evidence="4">DRR0105</strain>
        <tissue evidence="4">Blood</tissue>
    </source>
</reference>
<evidence type="ECO:0000256" key="2">
    <source>
        <dbReference type="SAM" id="SignalP"/>
    </source>
</evidence>
<proteinExistence type="inferred from homology"/>
<dbReference type="SUPFAM" id="SSF50814">
    <property type="entry name" value="Lipocalins"/>
    <property type="match status" value="1"/>
</dbReference>
<dbReference type="AlphaFoldDB" id="A0AAW1AR00"/>
<dbReference type="Proteomes" id="UP001474421">
    <property type="component" value="Unassembled WGS sequence"/>
</dbReference>
<gene>
    <name evidence="4" type="ORF">NXF25_017083</name>
    <name evidence="5" type="ORF">NXF25_017084</name>
</gene>
<name>A0AAW1AR00_CROAD</name>
<dbReference type="GO" id="GO:0036094">
    <property type="term" value="F:small molecule binding"/>
    <property type="evidence" value="ECO:0007669"/>
    <property type="project" value="InterPro"/>
</dbReference>
<evidence type="ECO:0000313" key="5">
    <source>
        <dbReference type="EMBL" id="KAK9392240.1"/>
    </source>
</evidence>
<organism evidence="4 6">
    <name type="scientific">Crotalus adamanteus</name>
    <name type="common">Eastern diamondback rattlesnake</name>
    <dbReference type="NCBI Taxonomy" id="8729"/>
    <lineage>
        <taxon>Eukaryota</taxon>
        <taxon>Metazoa</taxon>
        <taxon>Chordata</taxon>
        <taxon>Craniata</taxon>
        <taxon>Vertebrata</taxon>
        <taxon>Euteleostomi</taxon>
        <taxon>Lepidosauria</taxon>
        <taxon>Squamata</taxon>
        <taxon>Bifurcata</taxon>
        <taxon>Unidentata</taxon>
        <taxon>Episquamata</taxon>
        <taxon>Toxicofera</taxon>
        <taxon>Serpentes</taxon>
        <taxon>Colubroidea</taxon>
        <taxon>Viperidae</taxon>
        <taxon>Crotalinae</taxon>
        <taxon>Crotalus</taxon>
    </lineage>
</organism>
<dbReference type="Pfam" id="PF00061">
    <property type="entry name" value="Lipocalin"/>
    <property type="match status" value="1"/>
</dbReference>
<dbReference type="InterPro" id="IPR002345">
    <property type="entry name" value="Lipocalin"/>
</dbReference>
<dbReference type="EMBL" id="JAOTOJ010000016">
    <property type="protein sequence ID" value="KAK9392239.1"/>
    <property type="molecule type" value="Genomic_DNA"/>
</dbReference>
<comment type="caution">
    <text evidence="4">The sequence shown here is derived from an EMBL/GenBank/DDBJ whole genome shotgun (WGS) entry which is preliminary data.</text>
</comment>
<dbReference type="Gene3D" id="2.40.128.20">
    <property type="match status" value="1"/>
</dbReference>
<comment type="similarity">
    <text evidence="1">Belongs to the calycin superfamily. Lipocalin family.</text>
</comment>
<feature type="chain" id="PRO_5044717581" evidence="2">
    <location>
        <begin position="20"/>
        <end position="167"/>
    </location>
</feature>
<feature type="signal peptide" evidence="2">
    <location>
        <begin position="1"/>
        <end position="19"/>
    </location>
</feature>
<evidence type="ECO:0000259" key="3">
    <source>
        <dbReference type="Pfam" id="PF00061"/>
    </source>
</evidence>